<name>A0A935UHT2_9PROT</name>
<evidence type="ECO:0000313" key="2">
    <source>
        <dbReference type="Proteomes" id="UP000697998"/>
    </source>
</evidence>
<accession>A0A935UHT2</accession>
<dbReference type="InterPro" id="IPR011990">
    <property type="entry name" value="TPR-like_helical_dom_sf"/>
</dbReference>
<dbReference type="Proteomes" id="UP000697998">
    <property type="component" value="Unassembled WGS sequence"/>
</dbReference>
<dbReference type="Gene3D" id="1.25.40.10">
    <property type="entry name" value="Tetratricopeptide repeat domain"/>
    <property type="match status" value="1"/>
</dbReference>
<protein>
    <submittedName>
        <fullName evidence="1">Tetratricopeptide repeat protein</fullName>
    </submittedName>
</protein>
<organism evidence="1 2">
    <name type="scientific">Candidatus Accumulibacter proximus</name>
    <dbReference type="NCBI Taxonomy" id="2954385"/>
    <lineage>
        <taxon>Bacteria</taxon>
        <taxon>Pseudomonadati</taxon>
        <taxon>Pseudomonadota</taxon>
        <taxon>Betaproteobacteria</taxon>
        <taxon>Candidatus Accumulibacter</taxon>
    </lineage>
</organism>
<dbReference type="AlphaFoldDB" id="A0A935UHT2"/>
<gene>
    <name evidence="1" type="ORF">IPJ27_21115</name>
</gene>
<dbReference type="Pfam" id="PF13374">
    <property type="entry name" value="TPR_10"/>
    <property type="match status" value="1"/>
</dbReference>
<sequence length="364" mass="40076">MSPALALDAPTERVAVNLLRHLEWQYDGFSLVFLFADVGPSLQLADSLDQRLAMQGRALHRHEAKDSFVRDPEAAVDALVDRFADLSAQPGGVWYAIQRHPGDVQWNRARTLFLARLNERRFLLERHLKRPLVLVLPAHFRAETRAMAPDIWHKRDLSEELRWLPDTGPASVQVSMAPLATLAVGDGSLPAFIEWQRMASASAAEQAFLPTAWKASDELLVAGRPGDAEHVARSALSLARRRAMAKPGGSSERDLSVSLNNLGRVAQAQDDWTQAEAVFRESLALRRQVVERLGGTPESLDDLAVLLVNVSATPPGDSAARAEAVDIYRRLCTRFPDTVRYAQRLQALSSEDGTPQGSATMPTS</sequence>
<proteinExistence type="predicted"/>
<reference evidence="1 2" key="1">
    <citation type="submission" date="2020-10" db="EMBL/GenBank/DDBJ databases">
        <title>Connecting structure to function with the recovery of over 1000 high-quality activated sludge metagenome-assembled genomes encoding full-length rRNA genes using long-read sequencing.</title>
        <authorList>
            <person name="Singleton C.M."/>
            <person name="Petriglieri F."/>
            <person name="Kristensen J.M."/>
            <person name="Kirkegaard R.H."/>
            <person name="Michaelsen T.Y."/>
            <person name="Andersen M.H."/>
            <person name="Karst S.M."/>
            <person name="Dueholm M.S."/>
            <person name="Nielsen P.H."/>
            <person name="Albertsen M."/>
        </authorList>
    </citation>
    <scope>NUCLEOTIDE SEQUENCE [LARGE SCALE GENOMIC DNA]</scope>
    <source>
        <strain evidence="1">EsbW_18-Q3-R4-48_BATAC.285</strain>
    </source>
</reference>
<evidence type="ECO:0000313" key="1">
    <source>
        <dbReference type="EMBL" id="MBK7677047.1"/>
    </source>
</evidence>
<comment type="caution">
    <text evidence="1">The sequence shown here is derived from an EMBL/GenBank/DDBJ whole genome shotgun (WGS) entry which is preliminary data.</text>
</comment>
<dbReference type="SUPFAM" id="SSF48452">
    <property type="entry name" value="TPR-like"/>
    <property type="match status" value="1"/>
</dbReference>
<dbReference type="EMBL" id="JADJMH010000032">
    <property type="protein sequence ID" value="MBK7677047.1"/>
    <property type="molecule type" value="Genomic_DNA"/>
</dbReference>